<dbReference type="GO" id="GO:0042593">
    <property type="term" value="P:glucose homeostasis"/>
    <property type="evidence" value="ECO:0007669"/>
    <property type="project" value="TreeGrafter"/>
</dbReference>
<dbReference type="EMBL" id="JAACNH010012988">
    <property type="protein sequence ID" value="KAG8429132.1"/>
    <property type="molecule type" value="Genomic_DNA"/>
</dbReference>
<organism evidence="1 2">
    <name type="scientific">Hymenochirus boettgeri</name>
    <name type="common">Congo dwarf clawed frog</name>
    <dbReference type="NCBI Taxonomy" id="247094"/>
    <lineage>
        <taxon>Eukaryota</taxon>
        <taxon>Metazoa</taxon>
        <taxon>Chordata</taxon>
        <taxon>Craniata</taxon>
        <taxon>Vertebrata</taxon>
        <taxon>Euteleostomi</taxon>
        <taxon>Amphibia</taxon>
        <taxon>Batrachia</taxon>
        <taxon>Anura</taxon>
        <taxon>Pipoidea</taxon>
        <taxon>Pipidae</taxon>
        <taxon>Pipinae</taxon>
        <taxon>Hymenochirus</taxon>
    </lineage>
</organism>
<gene>
    <name evidence="1" type="ORF">GDO86_018236</name>
</gene>
<evidence type="ECO:0000313" key="1">
    <source>
        <dbReference type="EMBL" id="KAG8429132.1"/>
    </source>
</evidence>
<comment type="caution">
    <text evidence="1">The sequence shown here is derived from an EMBL/GenBank/DDBJ whole genome shotgun (WGS) entry which is preliminary data.</text>
</comment>
<dbReference type="AlphaFoldDB" id="A0A8T2IAZ0"/>
<accession>A0A8T2IAZ0</accession>
<proteinExistence type="predicted"/>
<keyword evidence="2" id="KW-1185">Reference proteome</keyword>
<name>A0A8T2IAZ0_9PIPI</name>
<dbReference type="OrthoDB" id="5986060at2759"/>
<sequence>DGTIISNSILIPQSLQHCIHCQNCSTTDLFYQGNAQPIREWLGVAITRALHQGEDSILDLTKQISSFLQNAPDQFPSEEFPINESKLSMDVNFPGAAFVVVTCKESQSGFRKDSSLYKAPWARVMVYGLGHKVKRNGQLNLIESVCYPRDASPSNTGLTPPPTTNQYPTAIIPTDRIHVKLGVSPTPGAVLSIHSLPLEFPLAMAFTEQLLTWKLEDTEDKAEDELDTIPPSVLLQVVELLGKYITHCSLQ</sequence>
<dbReference type="PANTHER" id="PTHR46435">
    <property type="entry name" value="E3 UBIQUITIN-PROTEIN LIGASE HECTD4-RELATED"/>
    <property type="match status" value="1"/>
</dbReference>
<dbReference type="Proteomes" id="UP000812440">
    <property type="component" value="Unassembled WGS sequence"/>
</dbReference>
<evidence type="ECO:0000313" key="2">
    <source>
        <dbReference type="Proteomes" id="UP000812440"/>
    </source>
</evidence>
<feature type="non-terminal residue" evidence="1">
    <location>
        <position position="251"/>
    </location>
</feature>
<reference evidence="1" key="1">
    <citation type="thesis" date="2020" institute="ProQuest LLC" country="789 East Eisenhower Parkway, Ann Arbor, MI, USA">
        <title>Comparative Genomics and Chromosome Evolution.</title>
        <authorList>
            <person name="Mudd A.B."/>
        </authorList>
    </citation>
    <scope>NUCLEOTIDE SEQUENCE</scope>
    <source>
        <strain evidence="1">Female2</strain>
        <tissue evidence="1">Blood</tissue>
    </source>
</reference>
<dbReference type="PANTHER" id="PTHR46435:SF1">
    <property type="entry name" value="E3 UBIQUITIN-PROTEIN LIGASE HECTD4-RELATED"/>
    <property type="match status" value="1"/>
</dbReference>
<dbReference type="InterPro" id="IPR043366">
    <property type="entry name" value="HECTD4"/>
</dbReference>
<protein>
    <submittedName>
        <fullName evidence="1">Uncharacterized protein</fullName>
    </submittedName>
</protein>